<evidence type="ECO:0000256" key="2">
    <source>
        <dbReference type="ARBA" id="ARBA00022833"/>
    </source>
</evidence>
<dbReference type="Ensembl" id="ENSCINT00000022949.2">
    <property type="protein sequence ID" value="ENSCINP00000022703.2"/>
    <property type="gene ID" value="ENSCING00000012052.2"/>
</dbReference>
<evidence type="ECO:0000259" key="4">
    <source>
        <dbReference type="Pfam" id="PF08240"/>
    </source>
</evidence>
<accession>F6Z103</accession>
<dbReference type="PANTHER" id="PTHR43401">
    <property type="entry name" value="L-THREONINE 3-DEHYDROGENASE"/>
    <property type="match status" value="1"/>
</dbReference>
<reference evidence="6" key="1">
    <citation type="journal article" date="2002" name="Science">
        <title>The draft genome of Ciona intestinalis: insights into chordate and vertebrate origins.</title>
        <authorList>
            <person name="Dehal P."/>
            <person name="Satou Y."/>
            <person name="Campbell R.K."/>
            <person name="Chapman J."/>
            <person name="Degnan B."/>
            <person name="De Tomaso A."/>
            <person name="Davidson B."/>
            <person name="Di Gregorio A."/>
            <person name="Gelpke M."/>
            <person name="Goodstein D.M."/>
            <person name="Harafuji N."/>
            <person name="Hastings K.E."/>
            <person name="Ho I."/>
            <person name="Hotta K."/>
            <person name="Huang W."/>
            <person name="Kawashima T."/>
            <person name="Lemaire P."/>
            <person name="Martinez D."/>
            <person name="Meinertzhagen I.A."/>
            <person name="Necula S."/>
            <person name="Nonaka M."/>
            <person name="Putnam N."/>
            <person name="Rash S."/>
            <person name="Saiga H."/>
            <person name="Satake M."/>
            <person name="Terry A."/>
            <person name="Yamada L."/>
            <person name="Wang H.G."/>
            <person name="Awazu S."/>
            <person name="Azumi K."/>
            <person name="Boore J."/>
            <person name="Branno M."/>
            <person name="Chin-Bow S."/>
            <person name="DeSantis R."/>
            <person name="Doyle S."/>
            <person name="Francino P."/>
            <person name="Keys D.N."/>
            <person name="Haga S."/>
            <person name="Hayashi H."/>
            <person name="Hino K."/>
            <person name="Imai K.S."/>
            <person name="Inaba K."/>
            <person name="Kano S."/>
            <person name="Kobayashi K."/>
            <person name="Kobayashi M."/>
            <person name="Lee B.I."/>
            <person name="Makabe K.W."/>
            <person name="Manohar C."/>
            <person name="Matassi G."/>
            <person name="Medina M."/>
            <person name="Mochizuki Y."/>
            <person name="Mount S."/>
            <person name="Morishita T."/>
            <person name="Miura S."/>
            <person name="Nakayama A."/>
            <person name="Nishizaka S."/>
            <person name="Nomoto H."/>
            <person name="Ohta F."/>
            <person name="Oishi K."/>
            <person name="Rigoutsos I."/>
            <person name="Sano M."/>
            <person name="Sasaki A."/>
            <person name="Sasakura Y."/>
            <person name="Shoguchi E."/>
            <person name="Shin-i T."/>
            <person name="Spagnuolo A."/>
            <person name="Stainier D."/>
            <person name="Suzuki M.M."/>
            <person name="Tassy O."/>
            <person name="Takatori N."/>
            <person name="Tokuoka M."/>
            <person name="Yagi K."/>
            <person name="Yoshizaki F."/>
            <person name="Wada S."/>
            <person name="Zhang C."/>
            <person name="Hyatt P.D."/>
            <person name="Larimer F."/>
            <person name="Detter C."/>
            <person name="Doggett N."/>
            <person name="Glavina T."/>
            <person name="Hawkins T."/>
            <person name="Richardson P."/>
            <person name="Lucas S."/>
            <person name="Kohara Y."/>
            <person name="Levine M."/>
            <person name="Satoh N."/>
            <person name="Rokhsar D.S."/>
        </authorList>
    </citation>
    <scope>NUCLEOTIDE SEQUENCE [LARGE SCALE GENOMIC DNA]</scope>
</reference>
<protein>
    <recommendedName>
        <fullName evidence="4">Alcohol dehydrogenase-like N-terminal domain-containing protein</fullName>
    </recommendedName>
</protein>
<dbReference type="OMA" id="WIHCHAC"/>
<dbReference type="GO" id="GO:0008270">
    <property type="term" value="F:zinc ion binding"/>
    <property type="evidence" value="ECO:0007669"/>
    <property type="project" value="InterPro"/>
</dbReference>
<name>F6Z103_CIOIN</name>
<dbReference type="FunCoup" id="F6Z103">
    <property type="interactions" value="27"/>
</dbReference>
<proteinExistence type="predicted"/>
<dbReference type="STRING" id="7719.ENSCINP00000022703"/>
<dbReference type="HOGENOM" id="CLU_1242785_0_0_1"/>
<dbReference type="InterPro" id="IPR011032">
    <property type="entry name" value="GroES-like_sf"/>
</dbReference>
<dbReference type="SUPFAM" id="SSF50129">
    <property type="entry name" value="GroES-like"/>
    <property type="match status" value="1"/>
</dbReference>
<keyword evidence="2" id="KW-0862">Zinc</keyword>
<dbReference type="PANTHER" id="PTHR43401:SF4">
    <property type="entry name" value="D-ARABINOSE 1-DEHYDROGENASE (NADP(+))"/>
    <property type="match status" value="1"/>
</dbReference>
<evidence type="ECO:0000256" key="3">
    <source>
        <dbReference type="ARBA" id="ARBA00023002"/>
    </source>
</evidence>
<keyword evidence="6" id="KW-1185">Reference proteome</keyword>
<evidence type="ECO:0000313" key="5">
    <source>
        <dbReference type="Ensembl" id="ENSCINP00000022703.2"/>
    </source>
</evidence>
<evidence type="ECO:0000256" key="1">
    <source>
        <dbReference type="ARBA" id="ARBA00022723"/>
    </source>
</evidence>
<organism evidence="5 6">
    <name type="scientific">Ciona intestinalis</name>
    <name type="common">Transparent sea squirt</name>
    <name type="synonym">Ascidia intestinalis</name>
    <dbReference type="NCBI Taxonomy" id="7719"/>
    <lineage>
        <taxon>Eukaryota</taxon>
        <taxon>Metazoa</taxon>
        <taxon>Chordata</taxon>
        <taxon>Tunicata</taxon>
        <taxon>Ascidiacea</taxon>
        <taxon>Phlebobranchia</taxon>
        <taxon>Cionidae</taxon>
        <taxon>Ciona</taxon>
    </lineage>
</organism>
<dbReference type="Pfam" id="PF08240">
    <property type="entry name" value="ADH_N"/>
    <property type="match status" value="1"/>
</dbReference>
<evidence type="ECO:0000313" key="6">
    <source>
        <dbReference type="Proteomes" id="UP000008144"/>
    </source>
</evidence>
<dbReference type="InterPro" id="IPR002328">
    <property type="entry name" value="ADH_Zn_CS"/>
</dbReference>
<dbReference type="AlphaFoldDB" id="F6Z103"/>
<reference evidence="5" key="3">
    <citation type="submission" date="2025-09" db="UniProtKB">
        <authorList>
            <consortium name="Ensembl"/>
        </authorList>
    </citation>
    <scope>IDENTIFICATION</scope>
</reference>
<reference evidence="5" key="2">
    <citation type="submission" date="2025-08" db="UniProtKB">
        <authorList>
            <consortium name="Ensembl"/>
        </authorList>
    </citation>
    <scope>IDENTIFICATION</scope>
</reference>
<dbReference type="Gene3D" id="3.90.180.10">
    <property type="entry name" value="Medium-chain alcohol dehydrogenases, catalytic domain"/>
    <property type="match status" value="1"/>
</dbReference>
<keyword evidence="3" id="KW-0560">Oxidoreductase</keyword>
<dbReference type="Gene3D" id="3.40.50.720">
    <property type="entry name" value="NAD(P)-binding Rossmann-like Domain"/>
    <property type="match status" value="1"/>
</dbReference>
<dbReference type="InterPro" id="IPR013154">
    <property type="entry name" value="ADH-like_N"/>
</dbReference>
<dbReference type="PROSITE" id="PS00059">
    <property type="entry name" value="ADH_ZINC"/>
    <property type="match status" value="1"/>
</dbReference>
<dbReference type="Proteomes" id="UP000008144">
    <property type="component" value="Unassembled WGS sequence"/>
</dbReference>
<dbReference type="InterPro" id="IPR050129">
    <property type="entry name" value="Zn_alcohol_dh"/>
</dbReference>
<feature type="domain" description="Alcohol dehydrogenase-like N-terminal" evidence="4">
    <location>
        <begin position="28"/>
        <end position="154"/>
    </location>
</feature>
<sequence>MMKKAEIVGLNKPLRIVQVDIPATPKKGAIVKVAYSGVCHSDIHQWDDCIDLGNTKIGLSDAIGYKLPVVPGHEISGTVYSIGEEADAAAGLKVGDRVAVYPWIGCSKCGVCTHGKSECCKERQLTIIGVGASSGGHSTHVAVTEVQFVVKLPDSIPLDLACMLPCSGLTTYNAVTSVLDTVEKATLYHGKASVLIIGAGGLGLWSLRLAQALFPPTTEITVADIS</sequence>
<dbReference type="GO" id="GO:0006066">
    <property type="term" value="P:alcohol metabolic process"/>
    <property type="evidence" value="ECO:0000318"/>
    <property type="project" value="GO_Central"/>
</dbReference>
<dbReference type="InParanoid" id="F6Z103"/>
<dbReference type="GeneTree" id="ENSGT00550000075207"/>
<keyword evidence="1" id="KW-0479">Metal-binding</keyword>
<dbReference type="GO" id="GO:0008106">
    <property type="term" value="F:alcohol dehydrogenase (NADP+) activity"/>
    <property type="evidence" value="ECO:0000318"/>
    <property type="project" value="GO_Central"/>
</dbReference>